<dbReference type="InterPro" id="IPR014001">
    <property type="entry name" value="Helicase_ATP-bd"/>
</dbReference>
<feature type="domain" description="Helicase ATP-binding" evidence="11">
    <location>
        <begin position="149"/>
        <end position="324"/>
    </location>
</feature>
<dbReference type="InterPro" id="IPR027417">
    <property type="entry name" value="P-loop_NTPase"/>
</dbReference>
<dbReference type="GO" id="GO:0016787">
    <property type="term" value="F:hydrolase activity"/>
    <property type="evidence" value="ECO:0007669"/>
    <property type="project" value="UniProtKB-KW"/>
</dbReference>
<dbReference type="CDD" id="cd17966">
    <property type="entry name" value="DEADc_DDX5_DDX17"/>
    <property type="match status" value="1"/>
</dbReference>
<dbReference type="CDD" id="cd18787">
    <property type="entry name" value="SF2_C_DEAD"/>
    <property type="match status" value="1"/>
</dbReference>
<dbReference type="EMBL" id="ML002480">
    <property type="protein sequence ID" value="RKP37540.1"/>
    <property type="molecule type" value="Genomic_DNA"/>
</dbReference>
<dbReference type="FunFam" id="3.40.50.300:FF:000008">
    <property type="entry name" value="ATP-dependent RNA helicase RhlB"/>
    <property type="match status" value="1"/>
</dbReference>
<evidence type="ECO:0000256" key="3">
    <source>
        <dbReference type="ARBA" id="ARBA00022741"/>
    </source>
</evidence>
<reference evidence="15" key="1">
    <citation type="journal article" date="2018" name="Nat. Microbiol.">
        <title>Leveraging single-cell genomics to expand the fungal tree of life.</title>
        <authorList>
            <person name="Ahrendt S.R."/>
            <person name="Quandt C.A."/>
            <person name="Ciobanu D."/>
            <person name="Clum A."/>
            <person name="Salamov A."/>
            <person name="Andreopoulos B."/>
            <person name="Cheng J.F."/>
            <person name="Woyke T."/>
            <person name="Pelin A."/>
            <person name="Henrissat B."/>
            <person name="Reynolds N.K."/>
            <person name="Benny G.L."/>
            <person name="Smith M.E."/>
            <person name="James T.Y."/>
            <person name="Grigoriev I.V."/>
        </authorList>
    </citation>
    <scope>NUCLEOTIDE SEQUENCE [LARGE SCALE GENOMIC DNA]</scope>
    <source>
        <strain evidence="15">RSA 468</strain>
    </source>
</reference>
<dbReference type="GO" id="GO:0003676">
    <property type="term" value="F:nucleic acid binding"/>
    <property type="evidence" value="ECO:0007669"/>
    <property type="project" value="InterPro"/>
</dbReference>
<protein>
    <recommendedName>
        <fullName evidence="2">RNA helicase</fullName>
        <ecNumber evidence="2">3.6.4.13</ecNumber>
    </recommendedName>
</protein>
<evidence type="ECO:0000259" key="12">
    <source>
        <dbReference type="PROSITE" id="PS51194"/>
    </source>
</evidence>
<comment type="subcellular location">
    <subcellularLocation>
        <location evidence="1">Nucleus</location>
    </subcellularLocation>
</comment>
<evidence type="ECO:0000256" key="7">
    <source>
        <dbReference type="ARBA" id="ARBA00023242"/>
    </source>
</evidence>
<accession>A0A4P9ZXR9</accession>
<keyword evidence="6 9" id="KW-0067">ATP-binding</keyword>
<dbReference type="Pfam" id="PF00271">
    <property type="entry name" value="Helicase_C"/>
    <property type="match status" value="1"/>
</dbReference>
<feature type="region of interest" description="Disordered" evidence="10">
    <location>
        <begin position="1"/>
        <end position="64"/>
    </location>
</feature>
<feature type="domain" description="Helicase C-terminal" evidence="12">
    <location>
        <begin position="352"/>
        <end position="499"/>
    </location>
</feature>
<name>A0A4P9ZXR9_9FUNG</name>
<evidence type="ECO:0000256" key="5">
    <source>
        <dbReference type="ARBA" id="ARBA00022806"/>
    </source>
</evidence>
<dbReference type="GO" id="GO:0005524">
    <property type="term" value="F:ATP binding"/>
    <property type="evidence" value="ECO:0007669"/>
    <property type="project" value="UniProtKB-KW"/>
</dbReference>
<evidence type="ECO:0000259" key="11">
    <source>
        <dbReference type="PROSITE" id="PS51192"/>
    </source>
</evidence>
<dbReference type="SUPFAM" id="SSF52540">
    <property type="entry name" value="P-loop containing nucleoside triphosphate hydrolases"/>
    <property type="match status" value="2"/>
</dbReference>
<dbReference type="PROSITE" id="PS51194">
    <property type="entry name" value="HELICASE_CTER"/>
    <property type="match status" value="1"/>
</dbReference>
<comment type="similarity">
    <text evidence="9">Belongs to the DEAD box helicase family.</text>
</comment>
<keyword evidence="3 9" id="KW-0547">Nucleotide-binding</keyword>
<keyword evidence="7" id="KW-0539">Nucleus</keyword>
<evidence type="ECO:0000256" key="10">
    <source>
        <dbReference type="SAM" id="MobiDB-lite"/>
    </source>
</evidence>
<sequence>MSRSYDDRSRRDNSGYGGDGGSRYGGGGGGYGGGHSGGGGGFRGGRGGGGGGRGGNSWDDFDKEPEKVDWSNVELVPFEKNFYVEHPNVTSRPTEEIEAYRKEQGMTVEGKDIPRPIKSFEEANFPEPLLKGLLAQGFPSPTMIQAQGWPMALMGRNMVGVAQTGSGKTLAFILPALVHIHAQQQLRRDDGPIAVVLAPTRELACQIETETNKFGNFFGIKNACVYGGAPRGQQVRALRQGAHIVIATPGRLNDFLSSGVTNMRRVTYLVLDEADRMLDMGFEPQIRRILGQIRPDRQTLMWSATWPKSVRRLAEDFLGTFYQVTIGSLDLTANKSVKQIVKMCESYDKPTVLTDYIRDFSKDPDYKTIIFAATKRMCDTITQGLRRSGFPALAIHGDKAQSERDWVLKEFRSGRSPIMVATDVASRGIDVKDVKFVINFDMPTNIEDYVHRIGRTGCGGATGTSITLFSSTDSKHARDLIGILREAGQEVPSELEAMGGHRGGGYGGRGRGRGRGGFSRYGGGGSRGGGGGGYGGRSSY</sequence>
<dbReference type="EC" id="3.6.4.13" evidence="2"/>
<feature type="short sequence motif" description="Q motif" evidence="8">
    <location>
        <begin position="118"/>
        <end position="146"/>
    </location>
</feature>
<dbReference type="STRING" id="215637.A0A4P9ZXR9"/>
<keyword evidence="15" id="KW-1185">Reference proteome</keyword>
<evidence type="ECO:0000256" key="8">
    <source>
        <dbReference type="PROSITE-ProRule" id="PRU00552"/>
    </source>
</evidence>
<evidence type="ECO:0000313" key="14">
    <source>
        <dbReference type="EMBL" id="RKP37540.1"/>
    </source>
</evidence>
<dbReference type="PROSITE" id="PS51192">
    <property type="entry name" value="HELICASE_ATP_BIND_1"/>
    <property type="match status" value="1"/>
</dbReference>
<evidence type="ECO:0000256" key="4">
    <source>
        <dbReference type="ARBA" id="ARBA00022801"/>
    </source>
</evidence>
<dbReference type="PANTHER" id="PTHR47958">
    <property type="entry name" value="ATP-DEPENDENT RNA HELICASE DBP3"/>
    <property type="match status" value="1"/>
</dbReference>
<dbReference type="InterPro" id="IPR014014">
    <property type="entry name" value="RNA_helicase_DEAD_Q_motif"/>
</dbReference>
<feature type="domain" description="DEAD-box RNA helicase Q" evidence="13">
    <location>
        <begin position="118"/>
        <end position="146"/>
    </location>
</feature>
<evidence type="ECO:0000313" key="15">
    <source>
        <dbReference type="Proteomes" id="UP000268162"/>
    </source>
</evidence>
<feature type="compositionally biased region" description="Gly residues" evidence="10">
    <location>
        <begin position="15"/>
        <end position="55"/>
    </location>
</feature>
<dbReference type="Pfam" id="PF00270">
    <property type="entry name" value="DEAD"/>
    <property type="match status" value="1"/>
</dbReference>
<feature type="region of interest" description="Disordered" evidence="10">
    <location>
        <begin position="496"/>
        <end position="540"/>
    </location>
</feature>
<organism evidence="14 15">
    <name type="scientific">Dimargaris cristalligena</name>
    <dbReference type="NCBI Taxonomy" id="215637"/>
    <lineage>
        <taxon>Eukaryota</taxon>
        <taxon>Fungi</taxon>
        <taxon>Fungi incertae sedis</taxon>
        <taxon>Zoopagomycota</taxon>
        <taxon>Kickxellomycotina</taxon>
        <taxon>Dimargaritomycetes</taxon>
        <taxon>Dimargaritales</taxon>
        <taxon>Dimargaritaceae</taxon>
        <taxon>Dimargaris</taxon>
    </lineage>
</organism>
<evidence type="ECO:0000256" key="2">
    <source>
        <dbReference type="ARBA" id="ARBA00012552"/>
    </source>
</evidence>
<dbReference type="Gene3D" id="3.40.50.300">
    <property type="entry name" value="P-loop containing nucleotide triphosphate hydrolases"/>
    <property type="match status" value="2"/>
</dbReference>
<dbReference type="InterPro" id="IPR000629">
    <property type="entry name" value="RNA-helicase_DEAD-box_CS"/>
</dbReference>
<evidence type="ECO:0000256" key="6">
    <source>
        <dbReference type="ARBA" id="ARBA00022840"/>
    </source>
</evidence>
<evidence type="ECO:0000256" key="9">
    <source>
        <dbReference type="RuleBase" id="RU000492"/>
    </source>
</evidence>
<dbReference type="SMART" id="SM00487">
    <property type="entry name" value="DEXDc"/>
    <property type="match status" value="1"/>
</dbReference>
<dbReference type="AlphaFoldDB" id="A0A4P9ZXR9"/>
<gene>
    <name evidence="14" type="ORF">BJ085DRAFT_42134</name>
</gene>
<evidence type="ECO:0000256" key="1">
    <source>
        <dbReference type="ARBA" id="ARBA00004123"/>
    </source>
</evidence>
<proteinExistence type="inferred from homology"/>
<dbReference type="Proteomes" id="UP000268162">
    <property type="component" value="Unassembled WGS sequence"/>
</dbReference>
<feature type="compositionally biased region" description="Gly residues" evidence="10">
    <location>
        <begin position="500"/>
        <end position="540"/>
    </location>
</feature>
<dbReference type="SMART" id="SM00490">
    <property type="entry name" value="HELICc"/>
    <property type="match status" value="1"/>
</dbReference>
<dbReference type="FunFam" id="3.40.50.300:FF:000079">
    <property type="entry name" value="probable ATP-dependent RNA helicase DDX17"/>
    <property type="match status" value="1"/>
</dbReference>
<dbReference type="InterPro" id="IPR011545">
    <property type="entry name" value="DEAD/DEAH_box_helicase_dom"/>
</dbReference>
<dbReference type="GO" id="GO:0005634">
    <property type="term" value="C:nucleus"/>
    <property type="evidence" value="ECO:0007669"/>
    <property type="project" value="UniProtKB-SubCell"/>
</dbReference>
<feature type="compositionally biased region" description="Basic and acidic residues" evidence="10">
    <location>
        <begin position="1"/>
        <end position="13"/>
    </location>
</feature>
<evidence type="ECO:0000259" key="13">
    <source>
        <dbReference type="PROSITE" id="PS51195"/>
    </source>
</evidence>
<keyword evidence="4 9" id="KW-0378">Hydrolase</keyword>
<dbReference type="PROSITE" id="PS00039">
    <property type="entry name" value="DEAD_ATP_HELICASE"/>
    <property type="match status" value="1"/>
</dbReference>
<dbReference type="PROSITE" id="PS51195">
    <property type="entry name" value="Q_MOTIF"/>
    <property type="match status" value="1"/>
</dbReference>
<dbReference type="InterPro" id="IPR001650">
    <property type="entry name" value="Helicase_C-like"/>
</dbReference>
<keyword evidence="5 9" id="KW-0347">Helicase</keyword>
<dbReference type="GO" id="GO:0003724">
    <property type="term" value="F:RNA helicase activity"/>
    <property type="evidence" value="ECO:0007669"/>
    <property type="project" value="UniProtKB-EC"/>
</dbReference>